<dbReference type="WBParaSite" id="ES5_v2.g22332.t1">
    <property type="protein sequence ID" value="ES5_v2.g22332.t1"/>
    <property type="gene ID" value="ES5_v2.g22332"/>
</dbReference>
<reference evidence="2" key="1">
    <citation type="submission" date="2022-11" db="UniProtKB">
        <authorList>
            <consortium name="WormBaseParasite"/>
        </authorList>
    </citation>
    <scope>IDENTIFICATION</scope>
</reference>
<organism evidence="1 2">
    <name type="scientific">Panagrolaimus sp. ES5</name>
    <dbReference type="NCBI Taxonomy" id="591445"/>
    <lineage>
        <taxon>Eukaryota</taxon>
        <taxon>Metazoa</taxon>
        <taxon>Ecdysozoa</taxon>
        <taxon>Nematoda</taxon>
        <taxon>Chromadorea</taxon>
        <taxon>Rhabditida</taxon>
        <taxon>Tylenchina</taxon>
        <taxon>Panagrolaimomorpha</taxon>
        <taxon>Panagrolaimoidea</taxon>
        <taxon>Panagrolaimidae</taxon>
        <taxon>Panagrolaimus</taxon>
    </lineage>
</organism>
<protein>
    <submittedName>
        <fullName evidence="2">DUF4371 domain-containing protein</fullName>
    </submittedName>
</protein>
<proteinExistence type="predicted"/>
<dbReference type="Proteomes" id="UP000887579">
    <property type="component" value="Unplaced"/>
</dbReference>
<accession>A0AC34FY78</accession>
<evidence type="ECO:0000313" key="1">
    <source>
        <dbReference type="Proteomes" id="UP000887579"/>
    </source>
</evidence>
<sequence>MPCLIPEILFDIAKKLVEDRNSDAVIQFGLSGKECFKALANVFASVTTLELYDNHFAVGWDKQCSMFDVKKVPKFLLHCIGGSVKKLHIEREFNPLCQPIIDQIVAQKKLISFSAGNDSYYCSEKFINEFLPLFSSTLKDVKIPSRAMSETFCDKLCPENLTLSNIFNLNIVFLLRLLSTSESSSLFKSSIKHLTFVDKTGSFSSSAFSCQNIIQTFSSLETLNFNMKYRRFIKNDIQAIIKIIQISINLPSKIVYTVLSDGNDVKHEICSNLRICQDICKEFEYNASNESQHSFHQTFQTASSQMVLLEVLIPKRQKLTSEFILWMS</sequence>
<name>A0AC34FY78_9BILA</name>
<evidence type="ECO:0000313" key="2">
    <source>
        <dbReference type="WBParaSite" id="ES5_v2.g22332.t1"/>
    </source>
</evidence>